<reference evidence="1" key="1">
    <citation type="submission" date="2018-02" db="EMBL/GenBank/DDBJ databases">
        <title>Rhizophora mucronata_Transcriptome.</title>
        <authorList>
            <person name="Meera S.P."/>
            <person name="Sreeshan A."/>
            <person name="Augustine A."/>
        </authorList>
    </citation>
    <scope>NUCLEOTIDE SEQUENCE</scope>
    <source>
        <tissue evidence="1">Leaf</tissue>
    </source>
</reference>
<protein>
    <submittedName>
        <fullName evidence="1">Uncharacterized protein MANES_12G064400</fullName>
    </submittedName>
</protein>
<proteinExistence type="predicted"/>
<name>A0A2P2ND32_RHIMU</name>
<dbReference type="AlphaFoldDB" id="A0A2P2ND32"/>
<organism evidence="1">
    <name type="scientific">Rhizophora mucronata</name>
    <name type="common">Asiatic mangrove</name>
    <dbReference type="NCBI Taxonomy" id="61149"/>
    <lineage>
        <taxon>Eukaryota</taxon>
        <taxon>Viridiplantae</taxon>
        <taxon>Streptophyta</taxon>
        <taxon>Embryophyta</taxon>
        <taxon>Tracheophyta</taxon>
        <taxon>Spermatophyta</taxon>
        <taxon>Magnoliopsida</taxon>
        <taxon>eudicotyledons</taxon>
        <taxon>Gunneridae</taxon>
        <taxon>Pentapetalae</taxon>
        <taxon>rosids</taxon>
        <taxon>fabids</taxon>
        <taxon>Malpighiales</taxon>
        <taxon>Rhizophoraceae</taxon>
        <taxon>Rhizophora</taxon>
    </lineage>
</organism>
<dbReference type="EMBL" id="GGEC01059895">
    <property type="protein sequence ID" value="MBX40379.1"/>
    <property type="molecule type" value="Transcribed_RNA"/>
</dbReference>
<accession>A0A2P2ND32</accession>
<evidence type="ECO:0000313" key="1">
    <source>
        <dbReference type="EMBL" id="MBX40379.1"/>
    </source>
</evidence>
<sequence length="43" mass="5001">MAGILLLQRVEKRCIRFISRNVDISSILDLVSQCCEEHVRRSI</sequence>